<evidence type="ECO:0000313" key="1">
    <source>
        <dbReference type="EMBL" id="PRQ20767.1"/>
    </source>
</evidence>
<accession>A0A2P6PFR9</accession>
<reference evidence="1 2" key="1">
    <citation type="journal article" date="2018" name="Nat. Genet.">
        <title>The Rosa genome provides new insights in the design of modern roses.</title>
        <authorList>
            <person name="Bendahmane M."/>
        </authorList>
    </citation>
    <scope>NUCLEOTIDE SEQUENCE [LARGE SCALE GENOMIC DNA]</scope>
    <source>
        <strain evidence="2">cv. Old Blush</strain>
    </source>
</reference>
<keyword evidence="2" id="KW-1185">Reference proteome</keyword>
<organism evidence="1 2">
    <name type="scientific">Rosa chinensis</name>
    <name type="common">China rose</name>
    <dbReference type="NCBI Taxonomy" id="74649"/>
    <lineage>
        <taxon>Eukaryota</taxon>
        <taxon>Viridiplantae</taxon>
        <taxon>Streptophyta</taxon>
        <taxon>Embryophyta</taxon>
        <taxon>Tracheophyta</taxon>
        <taxon>Spermatophyta</taxon>
        <taxon>Magnoliopsida</taxon>
        <taxon>eudicotyledons</taxon>
        <taxon>Gunneridae</taxon>
        <taxon>Pentapetalae</taxon>
        <taxon>rosids</taxon>
        <taxon>fabids</taxon>
        <taxon>Rosales</taxon>
        <taxon>Rosaceae</taxon>
        <taxon>Rosoideae</taxon>
        <taxon>Rosoideae incertae sedis</taxon>
        <taxon>Rosa</taxon>
    </lineage>
</organism>
<proteinExistence type="predicted"/>
<comment type="caution">
    <text evidence="1">The sequence shown here is derived from an EMBL/GenBank/DDBJ whole genome shotgun (WGS) entry which is preliminary data.</text>
</comment>
<protein>
    <submittedName>
        <fullName evidence="1">Uncharacterized protein</fullName>
    </submittedName>
</protein>
<dbReference type="Proteomes" id="UP000238479">
    <property type="component" value="Chromosome 7"/>
</dbReference>
<dbReference type="AlphaFoldDB" id="A0A2P6PFR9"/>
<dbReference type="Gramene" id="PRQ20767">
    <property type="protein sequence ID" value="PRQ20767"/>
    <property type="gene ID" value="RchiOBHm_Chr7g0231721"/>
</dbReference>
<evidence type="ECO:0000313" key="2">
    <source>
        <dbReference type="Proteomes" id="UP000238479"/>
    </source>
</evidence>
<gene>
    <name evidence="1" type="ORF">RchiOBHm_Chr7g0231721</name>
</gene>
<sequence length="73" mass="8095">MMNFTSNPAALINEFAAYLNKRQMHGEKEESAITGSESHTPLLEKFAGFLAETDCVPHEEASVLELTRHCVSN</sequence>
<name>A0A2P6PFR9_ROSCH</name>
<dbReference type="EMBL" id="PDCK01000045">
    <property type="protein sequence ID" value="PRQ20767.1"/>
    <property type="molecule type" value="Genomic_DNA"/>
</dbReference>